<dbReference type="GeneID" id="25563740"/>
<reference evidence="3 4" key="1">
    <citation type="submission" date="2010-05" db="EMBL/GenBank/DDBJ databases">
        <title>The Genome Sequence of Thecamonas trahens ATCC 50062.</title>
        <authorList>
            <consortium name="The Broad Institute Genome Sequencing Platform"/>
            <person name="Russ C."/>
            <person name="Cuomo C."/>
            <person name="Shea T."/>
            <person name="Young S.K."/>
            <person name="Zeng Q."/>
            <person name="Koehrsen M."/>
            <person name="Haas B."/>
            <person name="Borodovsky M."/>
            <person name="Guigo R."/>
            <person name="Alvarado L."/>
            <person name="Berlin A."/>
            <person name="Bochicchio J."/>
            <person name="Borenstein D."/>
            <person name="Chapman S."/>
            <person name="Chen Z."/>
            <person name="Freedman E."/>
            <person name="Gellesch M."/>
            <person name="Goldberg J."/>
            <person name="Griggs A."/>
            <person name="Gujja S."/>
            <person name="Heilman E."/>
            <person name="Heiman D."/>
            <person name="Hepburn T."/>
            <person name="Howarth C."/>
            <person name="Jen D."/>
            <person name="Larson L."/>
            <person name="Mehta T."/>
            <person name="Park D."/>
            <person name="Pearson M."/>
            <person name="Roberts A."/>
            <person name="Saif S."/>
            <person name="Shenoy N."/>
            <person name="Sisk P."/>
            <person name="Stolte C."/>
            <person name="Sykes S."/>
            <person name="Thomson T."/>
            <person name="Walk T."/>
            <person name="White J."/>
            <person name="Yandava C."/>
            <person name="Burger G."/>
            <person name="Gray M.W."/>
            <person name="Holland P.W.H."/>
            <person name="King N."/>
            <person name="Lang F.B.F."/>
            <person name="Roger A.J."/>
            <person name="Ruiz-Trillo I."/>
            <person name="Lander E."/>
            <person name="Nusbaum C."/>
        </authorList>
    </citation>
    <scope>NUCLEOTIDE SEQUENCE [LARGE SCALE GENOMIC DNA]</scope>
    <source>
        <strain evidence="3 4">ATCC 50062</strain>
    </source>
</reference>
<feature type="domain" description="PH" evidence="2">
    <location>
        <begin position="150"/>
        <end position="240"/>
    </location>
</feature>
<feature type="compositionally biased region" description="Basic residues" evidence="1">
    <location>
        <begin position="115"/>
        <end position="131"/>
    </location>
</feature>
<dbReference type="RefSeq" id="XP_013758969.1">
    <property type="nucleotide sequence ID" value="XM_013903515.1"/>
</dbReference>
<protein>
    <recommendedName>
        <fullName evidence="2">PH domain-containing protein</fullName>
    </recommendedName>
</protein>
<dbReference type="InterPro" id="IPR011993">
    <property type="entry name" value="PH-like_dom_sf"/>
</dbReference>
<name>A0A0L0D6E1_THETB</name>
<dbReference type="InterPro" id="IPR001849">
    <property type="entry name" value="PH_domain"/>
</dbReference>
<feature type="compositionally biased region" description="Pro residues" evidence="1">
    <location>
        <begin position="70"/>
        <end position="90"/>
    </location>
</feature>
<dbReference type="Proteomes" id="UP000054408">
    <property type="component" value="Unassembled WGS sequence"/>
</dbReference>
<proteinExistence type="predicted"/>
<dbReference type="EMBL" id="GL349449">
    <property type="protein sequence ID" value="KNC47952.1"/>
    <property type="molecule type" value="Genomic_DNA"/>
</dbReference>
<sequence>MAFPSTPSLPALLAHQHIDGVALLALNYSRIRALLPLTMRSAFALAVSDLAASDTTSADLPDAWPDPDAEPSPTPPPAPPPAPSPSPSPAAAPQLTQESSSPVAIKSDPAAPQKQPRKQPRKQPLRPLRRKARDDKSCTPQGQPRPADAQRMMGAMELKSSARPKAGFVPLWFVLSQCVLEVYDSPKNKTPQHYLMVADASIKATKRGFRLISPSGGKHLFRTDARDAWMAAIAAQQRHFATTKAAVTSTVVLGKQSAPDPSSAL</sequence>
<feature type="region of interest" description="Disordered" evidence="1">
    <location>
        <begin position="56"/>
        <end position="149"/>
    </location>
</feature>
<dbReference type="Gene3D" id="2.30.29.30">
    <property type="entry name" value="Pleckstrin-homology domain (PH domain)/Phosphotyrosine-binding domain (PTB)"/>
    <property type="match status" value="1"/>
</dbReference>
<organism evidence="3 4">
    <name type="scientific">Thecamonas trahens ATCC 50062</name>
    <dbReference type="NCBI Taxonomy" id="461836"/>
    <lineage>
        <taxon>Eukaryota</taxon>
        <taxon>Apusozoa</taxon>
        <taxon>Apusomonadida</taxon>
        <taxon>Apusomonadidae</taxon>
        <taxon>Thecamonas</taxon>
    </lineage>
</organism>
<keyword evidence="4" id="KW-1185">Reference proteome</keyword>
<evidence type="ECO:0000256" key="1">
    <source>
        <dbReference type="SAM" id="MobiDB-lite"/>
    </source>
</evidence>
<dbReference type="AlphaFoldDB" id="A0A0L0D6E1"/>
<evidence type="ECO:0000313" key="4">
    <source>
        <dbReference type="Proteomes" id="UP000054408"/>
    </source>
</evidence>
<evidence type="ECO:0000313" key="3">
    <source>
        <dbReference type="EMBL" id="KNC47952.1"/>
    </source>
</evidence>
<evidence type="ECO:0000259" key="2">
    <source>
        <dbReference type="SMART" id="SM00233"/>
    </source>
</evidence>
<dbReference type="SUPFAM" id="SSF50729">
    <property type="entry name" value="PH domain-like"/>
    <property type="match status" value="1"/>
</dbReference>
<dbReference type="SMART" id="SM00233">
    <property type="entry name" value="PH"/>
    <property type="match status" value="1"/>
</dbReference>
<dbReference type="CDD" id="cd00821">
    <property type="entry name" value="PH"/>
    <property type="match status" value="1"/>
</dbReference>
<gene>
    <name evidence="3" type="ORF">AMSG_04186</name>
</gene>
<accession>A0A0L0D6E1</accession>